<dbReference type="PANTHER" id="PTHR43255:SF1">
    <property type="entry name" value="IRON-SULFUR-BINDING OXIDOREDUCTASE FADF-RELATED"/>
    <property type="match status" value="1"/>
</dbReference>
<reference evidence="8 9" key="1">
    <citation type="submission" date="2016-10" db="EMBL/GenBank/DDBJ databases">
        <authorList>
            <person name="Varghese N."/>
            <person name="Submissions S."/>
        </authorList>
    </citation>
    <scope>NUCLEOTIDE SEQUENCE [LARGE SCALE GENOMIC DNA]</scope>
    <source>
        <strain evidence="8 9">PL 12/M</strain>
    </source>
</reference>
<organism evidence="8 9">
    <name type="scientific">Methanolobus vulcani</name>
    <dbReference type="NCBI Taxonomy" id="38026"/>
    <lineage>
        <taxon>Archaea</taxon>
        <taxon>Methanobacteriati</taxon>
        <taxon>Methanobacteriota</taxon>
        <taxon>Stenosarchaea group</taxon>
        <taxon>Methanomicrobia</taxon>
        <taxon>Methanosarcinales</taxon>
        <taxon>Methanosarcinaceae</taxon>
        <taxon>Methanolobus</taxon>
    </lineage>
</organism>
<protein>
    <submittedName>
        <fullName evidence="8">Fe-S oxidoreductase</fullName>
    </submittedName>
</protein>
<name>A0A7Z7AYD7_9EURY</name>
<dbReference type="GO" id="GO:0046872">
    <property type="term" value="F:metal ion binding"/>
    <property type="evidence" value="ECO:0007669"/>
    <property type="project" value="UniProtKB-KW"/>
</dbReference>
<dbReference type="GO" id="GO:0005886">
    <property type="term" value="C:plasma membrane"/>
    <property type="evidence" value="ECO:0007669"/>
    <property type="project" value="TreeGrafter"/>
</dbReference>
<comment type="caution">
    <text evidence="8">The sequence shown here is derived from an EMBL/GenBank/DDBJ whole genome shotgun (WGS) entry which is preliminary data.</text>
</comment>
<dbReference type="RefSeq" id="WP_338011381.1">
    <property type="nucleotide sequence ID" value="NZ_FNCA01000009.1"/>
</dbReference>
<dbReference type="InterPro" id="IPR017900">
    <property type="entry name" value="4Fe4S_Fe_S_CS"/>
</dbReference>
<dbReference type="SUPFAM" id="SSF46548">
    <property type="entry name" value="alpha-helical ferredoxin"/>
    <property type="match status" value="1"/>
</dbReference>
<proteinExistence type="inferred from homology"/>
<dbReference type="EMBL" id="FNCA01000009">
    <property type="protein sequence ID" value="SDG19274.1"/>
    <property type="molecule type" value="Genomic_DNA"/>
</dbReference>
<dbReference type="AlphaFoldDB" id="A0A7Z7AYD7"/>
<dbReference type="PROSITE" id="PS00198">
    <property type="entry name" value="4FE4S_FER_1"/>
    <property type="match status" value="1"/>
</dbReference>
<evidence type="ECO:0000256" key="5">
    <source>
        <dbReference type="ARBA" id="ARBA00023004"/>
    </source>
</evidence>
<evidence type="ECO:0000256" key="6">
    <source>
        <dbReference type="ARBA" id="ARBA00023014"/>
    </source>
</evidence>
<evidence type="ECO:0000256" key="3">
    <source>
        <dbReference type="ARBA" id="ARBA00022723"/>
    </source>
</evidence>
<dbReference type="GO" id="GO:0051539">
    <property type="term" value="F:4 iron, 4 sulfur cluster binding"/>
    <property type="evidence" value="ECO:0007669"/>
    <property type="project" value="UniProtKB-KW"/>
</dbReference>
<dbReference type="InterPro" id="IPR051460">
    <property type="entry name" value="HdrC_iron-sulfur_subunit"/>
</dbReference>
<keyword evidence="2" id="KW-0004">4Fe-4S</keyword>
<dbReference type="InterPro" id="IPR017896">
    <property type="entry name" value="4Fe4S_Fe-S-bd"/>
</dbReference>
<feature type="domain" description="4Fe-4S ferredoxin-type" evidence="7">
    <location>
        <begin position="53"/>
        <end position="83"/>
    </location>
</feature>
<evidence type="ECO:0000259" key="7">
    <source>
        <dbReference type="PROSITE" id="PS51379"/>
    </source>
</evidence>
<evidence type="ECO:0000256" key="4">
    <source>
        <dbReference type="ARBA" id="ARBA00023002"/>
    </source>
</evidence>
<accession>A0A7Z7AYD7</accession>
<dbReference type="PANTHER" id="PTHR43255">
    <property type="entry name" value="IRON-SULFUR-BINDING OXIDOREDUCTASE FADF-RELATED-RELATED"/>
    <property type="match status" value="1"/>
</dbReference>
<dbReference type="Proteomes" id="UP000199259">
    <property type="component" value="Unassembled WGS sequence"/>
</dbReference>
<keyword evidence="5" id="KW-0408">Iron</keyword>
<keyword evidence="6" id="KW-0411">Iron-sulfur</keyword>
<evidence type="ECO:0000313" key="9">
    <source>
        <dbReference type="Proteomes" id="UP000199259"/>
    </source>
</evidence>
<dbReference type="Pfam" id="PF02754">
    <property type="entry name" value="CCG"/>
    <property type="match status" value="2"/>
</dbReference>
<feature type="domain" description="4Fe-4S ferredoxin-type" evidence="7">
    <location>
        <begin position="4"/>
        <end position="34"/>
    </location>
</feature>
<dbReference type="InterPro" id="IPR009051">
    <property type="entry name" value="Helical_ferredxn"/>
</dbReference>
<dbReference type="GO" id="GO:0016491">
    <property type="term" value="F:oxidoreductase activity"/>
    <property type="evidence" value="ECO:0007669"/>
    <property type="project" value="UniProtKB-KW"/>
</dbReference>
<gene>
    <name evidence="8" type="ORF">SAMN04488589_2365</name>
</gene>
<comment type="similarity">
    <text evidence="1">Belongs to the HdrC family.</text>
</comment>
<sequence length="353" mass="39162">MMNDEDMRSILKCVRCGTCRSVCPVFDVNGWESSSSRGRMLVAHGISQGLEVDKGVFDSINTCTTCGLCEEICPSGASPVKVIENVRHQLVLQGKMTDAQKLIRADALEKGNPLGESKDRMAWLGDSRNDLPEKSKYVFFAGCLASYRYPEITKKTFDILRKFGVTVLEEEVCCGSPLLRTGSDPSELMSKNLEQIKKTGAHTVITGCAGCYTTLKNDFPEELNVLHVTEFLAERLAEMDLKKLDLKVTYHDPCHLGRCNGVFDAPRQLIKAVCYLEEMKSNRERSKCCGAGGGVLKGYPELSLELSKNRLEEIPKDVDYLVTACPLCRTNLKRGGPRVDVLDIIDLVEMAME</sequence>
<dbReference type="Pfam" id="PF13183">
    <property type="entry name" value="Fer4_8"/>
    <property type="match status" value="1"/>
</dbReference>
<evidence type="ECO:0000313" key="8">
    <source>
        <dbReference type="EMBL" id="SDG19274.1"/>
    </source>
</evidence>
<dbReference type="InterPro" id="IPR004017">
    <property type="entry name" value="Cys_rich_dom"/>
</dbReference>
<evidence type="ECO:0000256" key="2">
    <source>
        <dbReference type="ARBA" id="ARBA00022485"/>
    </source>
</evidence>
<dbReference type="PROSITE" id="PS51379">
    <property type="entry name" value="4FE4S_FER_2"/>
    <property type="match status" value="2"/>
</dbReference>
<keyword evidence="4" id="KW-0560">Oxidoreductase</keyword>
<dbReference type="Gene3D" id="1.10.1060.10">
    <property type="entry name" value="Alpha-helical ferredoxin"/>
    <property type="match status" value="1"/>
</dbReference>
<keyword evidence="9" id="KW-1185">Reference proteome</keyword>
<keyword evidence="3" id="KW-0479">Metal-binding</keyword>
<evidence type="ECO:0000256" key="1">
    <source>
        <dbReference type="ARBA" id="ARBA00007097"/>
    </source>
</evidence>